<dbReference type="STRING" id="983917.RGE_45640"/>
<proteinExistence type="predicted"/>
<accession>I0HY12</accession>
<evidence type="ECO:0008006" key="3">
    <source>
        <dbReference type="Google" id="ProtNLM"/>
    </source>
</evidence>
<organism evidence="1 2">
    <name type="scientific">Rubrivivax gelatinosus (strain NBRC 100245 / IL144)</name>
    <dbReference type="NCBI Taxonomy" id="983917"/>
    <lineage>
        <taxon>Bacteria</taxon>
        <taxon>Pseudomonadati</taxon>
        <taxon>Pseudomonadota</taxon>
        <taxon>Betaproteobacteria</taxon>
        <taxon>Burkholderiales</taxon>
        <taxon>Sphaerotilaceae</taxon>
        <taxon>Rubrivivax</taxon>
    </lineage>
</organism>
<keyword evidence="2" id="KW-1185">Reference proteome</keyword>
<dbReference type="EMBL" id="AP012320">
    <property type="protein sequence ID" value="BAL97899.1"/>
    <property type="molecule type" value="Genomic_DNA"/>
</dbReference>
<sequence length="357" mass="39524">MPPEVHFDEAGNTGAALLDPNQPVFVLASSDFGREEANDLLNLVRTPQTQEVKFTSLKKSDAGRRRLLAFLASPLMTPMRVKVSITHKRYMAMCKAVDIIEETLANRAGLDLYERGANIAIANLHYYVTPVFCGEARFELFLSTFVRMIRTPNAGNKAEFFEAVRALYENCSEPRHRASFGPYLIAQREIDEILDGVNYLALDPAIGSVFYQLSVWGTQFGEEFYAIHDESKPVAAERETFAAMMNPAASPVVIGYDRRKFEFPLRAGTLKFADSRTLPQLQVVDLLAGAAAYFAGNIARGAKDELTEQLQQAGIERFIVHAIWPAPVVTPRALGTEEIGGVNAVDFMVKALAGERI</sequence>
<dbReference type="Proteomes" id="UP000007883">
    <property type="component" value="Chromosome"/>
</dbReference>
<evidence type="ECO:0000313" key="1">
    <source>
        <dbReference type="EMBL" id="BAL97899.1"/>
    </source>
</evidence>
<dbReference type="KEGG" id="rge:RGE_45640"/>
<dbReference type="eggNOG" id="ENOG5032V6Q">
    <property type="taxonomic scope" value="Bacteria"/>
</dbReference>
<protein>
    <recommendedName>
        <fullName evidence="3">DUF3800 domain-containing protein</fullName>
    </recommendedName>
</protein>
<dbReference type="AlphaFoldDB" id="I0HY12"/>
<gene>
    <name evidence="1" type="ordered locus">RGE_45640</name>
</gene>
<dbReference type="InterPro" id="IPR024524">
    <property type="entry name" value="DUF3800"/>
</dbReference>
<evidence type="ECO:0000313" key="2">
    <source>
        <dbReference type="Proteomes" id="UP000007883"/>
    </source>
</evidence>
<dbReference type="HOGENOM" id="CLU_059526_0_0_4"/>
<reference evidence="1 2" key="1">
    <citation type="journal article" date="2012" name="J. Bacteriol.">
        <title>Complete genome sequence of phototrophic betaproteobacterium Rubrivivax gelatinosus IL144.</title>
        <authorList>
            <person name="Nagashima S."/>
            <person name="Kamimura A."/>
            <person name="Shimizu T."/>
            <person name="Nakamura-isaki S."/>
            <person name="Aono E."/>
            <person name="Sakamoto K."/>
            <person name="Ichikawa N."/>
            <person name="Nakazawa H."/>
            <person name="Sekine M."/>
            <person name="Yamazaki S."/>
            <person name="Fujita N."/>
            <person name="Shimada K."/>
            <person name="Hanada S."/>
            <person name="Nagashima K.V.P."/>
        </authorList>
    </citation>
    <scope>NUCLEOTIDE SEQUENCE [LARGE SCALE GENOMIC DNA]</scope>
    <source>
        <strain evidence="2">NBRC 100245 / IL144</strain>
    </source>
</reference>
<name>I0HY12_RUBGI</name>
<dbReference type="Pfam" id="PF12686">
    <property type="entry name" value="DUF3800"/>
    <property type="match status" value="1"/>
</dbReference>